<dbReference type="InterPro" id="IPR008889">
    <property type="entry name" value="VQ"/>
</dbReference>
<dbReference type="EMBL" id="LFYR01001430">
    <property type="protein sequence ID" value="KMZ61887.1"/>
    <property type="molecule type" value="Genomic_DNA"/>
</dbReference>
<gene>
    <name evidence="4" type="ORF">ZOSMA_4G01760</name>
</gene>
<feature type="compositionally biased region" description="Basic and acidic residues" evidence="1">
    <location>
        <begin position="153"/>
        <end position="174"/>
    </location>
</feature>
<keyword evidence="2" id="KW-1133">Transmembrane helix</keyword>
<evidence type="ECO:0000259" key="3">
    <source>
        <dbReference type="Pfam" id="PF05678"/>
    </source>
</evidence>
<feature type="transmembrane region" description="Helical" evidence="2">
    <location>
        <begin position="20"/>
        <end position="44"/>
    </location>
</feature>
<organism evidence="4 5">
    <name type="scientific">Zostera marina</name>
    <name type="common">Eelgrass</name>
    <dbReference type="NCBI Taxonomy" id="29655"/>
    <lineage>
        <taxon>Eukaryota</taxon>
        <taxon>Viridiplantae</taxon>
        <taxon>Streptophyta</taxon>
        <taxon>Embryophyta</taxon>
        <taxon>Tracheophyta</taxon>
        <taxon>Spermatophyta</taxon>
        <taxon>Magnoliopsida</taxon>
        <taxon>Liliopsida</taxon>
        <taxon>Zosteraceae</taxon>
        <taxon>Zostera</taxon>
    </lineage>
</organism>
<sequence length="221" mass="25335">MFKLKLLPYHTTVVLRYYPLLILESLLSLLLWSVPIMSASLNLFDDDDVGKSRRKNNTITNEGQASNLLMVGKESFKIRKTSQQPSTPMKTKPVVIYVVPPKVIHAEASEFMDVVQRLTAPMCSSSHDPQDDAQQRSNESKPMSPEQDEEEPLERRRYQEEESDEKLKEAEQKGGRRRLVVKNYMGRGSGVETQTHYDDSLQPPPTTIPSICYFDVFRKND</sequence>
<dbReference type="GO" id="GO:0005634">
    <property type="term" value="C:nucleus"/>
    <property type="evidence" value="ECO:0000318"/>
    <property type="project" value="GO_Central"/>
</dbReference>
<name>A0A0K9P0W4_ZOSMR</name>
<feature type="region of interest" description="Disordered" evidence="1">
    <location>
        <begin position="122"/>
        <end position="210"/>
    </location>
</feature>
<proteinExistence type="predicted"/>
<reference evidence="5" key="1">
    <citation type="journal article" date="2016" name="Nature">
        <title>The genome of the seagrass Zostera marina reveals angiosperm adaptation to the sea.</title>
        <authorList>
            <person name="Olsen J.L."/>
            <person name="Rouze P."/>
            <person name="Verhelst B."/>
            <person name="Lin Y.-C."/>
            <person name="Bayer T."/>
            <person name="Collen J."/>
            <person name="Dattolo E."/>
            <person name="De Paoli E."/>
            <person name="Dittami S."/>
            <person name="Maumus F."/>
            <person name="Michel G."/>
            <person name="Kersting A."/>
            <person name="Lauritano C."/>
            <person name="Lohaus R."/>
            <person name="Toepel M."/>
            <person name="Tonon T."/>
            <person name="Vanneste K."/>
            <person name="Amirebrahimi M."/>
            <person name="Brakel J."/>
            <person name="Bostroem C."/>
            <person name="Chovatia M."/>
            <person name="Grimwood J."/>
            <person name="Jenkins J.W."/>
            <person name="Jueterbock A."/>
            <person name="Mraz A."/>
            <person name="Stam W.T."/>
            <person name="Tice H."/>
            <person name="Bornberg-Bauer E."/>
            <person name="Green P.J."/>
            <person name="Pearson G.A."/>
            <person name="Procaccini G."/>
            <person name="Duarte C.M."/>
            <person name="Schmutz J."/>
            <person name="Reusch T.B.H."/>
            <person name="Van de Peer Y."/>
        </authorList>
    </citation>
    <scope>NUCLEOTIDE SEQUENCE [LARGE SCALE GENOMIC DNA]</scope>
    <source>
        <strain evidence="5">cv. Finnish</strain>
    </source>
</reference>
<dbReference type="PANTHER" id="PTHR33143">
    <property type="entry name" value="F16F4.1 PROTEIN-RELATED"/>
    <property type="match status" value="1"/>
</dbReference>
<dbReference type="Pfam" id="PF05678">
    <property type="entry name" value="VQ"/>
    <property type="match status" value="1"/>
</dbReference>
<feature type="domain" description="VQ" evidence="3">
    <location>
        <begin position="99"/>
        <end position="119"/>
    </location>
</feature>
<evidence type="ECO:0000313" key="4">
    <source>
        <dbReference type="EMBL" id="KMZ61887.1"/>
    </source>
</evidence>
<evidence type="ECO:0000256" key="1">
    <source>
        <dbReference type="SAM" id="MobiDB-lite"/>
    </source>
</evidence>
<accession>A0A0K9P0W4</accession>
<comment type="caution">
    <text evidence="4">The sequence shown here is derived from an EMBL/GenBank/DDBJ whole genome shotgun (WGS) entry which is preliminary data.</text>
</comment>
<dbReference type="AlphaFoldDB" id="A0A0K9P0W4"/>
<keyword evidence="2" id="KW-0812">Transmembrane</keyword>
<dbReference type="InterPro" id="IPR039607">
    <property type="entry name" value="VQ_8/17/18/20/21/25"/>
</dbReference>
<evidence type="ECO:0000256" key="2">
    <source>
        <dbReference type="SAM" id="Phobius"/>
    </source>
</evidence>
<evidence type="ECO:0000313" key="5">
    <source>
        <dbReference type="Proteomes" id="UP000036987"/>
    </source>
</evidence>
<keyword evidence="5" id="KW-1185">Reference proteome</keyword>
<protein>
    <recommendedName>
        <fullName evidence="3">VQ domain-containing protein</fullName>
    </recommendedName>
</protein>
<dbReference type="Proteomes" id="UP000036987">
    <property type="component" value="Unassembled WGS sequence"/>
</dbReference>
<keyword evidence="2" id="KW-0472">Membrane</keyword>
<dbReference type="PANTHER" id="PTHR33143:SF6">
    <property type="entry name" value="OS08G0102900 PROTEIN"/>
    <property type="match status" value="1"/>
</dbReference>